<dbReference type="Proteomes" id="UP000306562">
    <property type="component" value="Chromosome"/>
</dbReference>
<gene>
    <name evidence="1" type="ORF">NCTC10696_02445</name>
</gene>
<protein>
    <submittedName>
        <fullName evidence="1">Uncharacterized protein</fullName>
    </submittedName>
</protein>
<name>A0AAX3I5Q1_9PSED</name>
<organism evidence="1 2">
    <name type="scientific">Pseudomonas synxantha</name>
    <dbReference type="NCBI Taxonomy" id="47883"/>
    <lineage>
        <taxon>Bacteria</taxon>
        <taxon>Pseudomonadati</taxon>
        <taxon>Pseudomonadota</taxon>
        <taxon>Gammaproteobacteria</taxon>
        <taxon>Pseudomonadales</taxon>
        <taxon>Pseudomonadaceae</taxon>
        <taxon>Pseudomonas</taxon>
    </lineage>
</organism>
<sequence length="108" mass="12414">MTCEICLGLNEQFSEGHNLTWLNFGLQITSVPYAEISLQEQCFYWFLFESGLVWKIDHVDAYGDYWLCVQHDEHSYEMLAPVAGSFKKVPCDRPYPVTAHSPLHATTP</sequence>
<accession>A0AAX3I5Q1</accession>
<reference evidence="1 2" key="1">
    <citation type="submission" date="2019-05" db="EMBL/GenBank/DDBJ databases">
        <authorList>
            <consortium name="Pathogen Informatics"/>
        </authorList>
    </citation>
    <scope>NUCLEOTIDE SEQUENCE [LARGE SCALE GENOMIC DNA]</scope>
    <source>
        <strain evidence="1 2">NCTC10696</strain>
    </source>
</reference>
<evidence type="ECO:0000313" key="1">
    <source>
        <dbReference type="EMBL" id="VTQ98669.1"/>
    </source>
</evidence>
<dbReference type="EMBL" id="LR590482">
    <property type="protein sequence ID" value="VTQ98669.1"/>
    <property type="molecule type" value="Genomic_DNA"/>
</dbReference>
<proteinExistence type="predicted"/>
<dbReference type="AlphaFoldDB" id="A0AAX3I5Q1"/>
<evidence type="ECO:0000313" key="2">
    <source>
        <dbReference type="Proteomes" id="UP000306562"/>
    </source>
</evidence>